<dbReference type="SMART" id="SM00032">
    <property type="entry name" value="CCP"/>
    <property type="match status" value="4"/>
</dbReference>
<evidence type="ECO:0000313" key="15">
    <source>
        <dbReference type="Ensembl" id="ENSMALP00000020080.1"/>
    </source>
</evidence>
<feature type="domain" description="Sushi" evidence="14">
    <location>
        <begin position="42"/>
        <end position="103"/>
    </location>
</feature>
<name>A0A3Q3JTZ6_MONAL</name>
<evidence type="ECO:0000256" key="2">
    <source>
        <dbReference type="ARBA" id="ARBA00004613"/>
    </source>
</evidence>
<keyword evidence="10" id="KW-0325">Glycoprotein</keyword>
<feature type="domain" description="Sushi" evidence="14">
    <location>
        <begin position="223"/>
        <end position="282"/>
    </location>
</feature>
<evidence type="ECO:0000256" key="4">
    <source>
        <dbReference type="ARBA" id="ARBA00022525"/>
    </source>
</evidence>
<feature type="disulfide bond" evidence="13">
    <location>
        <begin position="225"/>
        <end position="268"/>
    </location>
</feature>
<evidence type="ECO:0000256" key="8">
    <source>
        <dbReference type="ARBA" id="ARBA00022737"/>
    </source>
</evidence>
<evidence type="ECO:0000259" key="14">
    <source>
        <dbReference type="PROSITE" id="PS50923"/>
    </source>
</evidence>
<dbReference type="InterPro" id="IPR015104">
    <property type="entry name" value="Sushi_2"/>
</dbReference>
<feature type="domain" description="Sushi" evidence="14">
    <location>
        <begin position="104"/>
        <end position="161"/>
    </location>
</feature>
<evidence type="ECO:0000256" key="3">
    <source>
        <dbReference type="ARBA" id="ARBA00020104"/>
    </source>
</evidence>
<accession>A0A3Q3JTZ6</accession>
<evidence type="ECO:0000256" key="5">
    <source>
        <dbReference type="ARBA" id="ARBA00022659"/>
    </source>
</evidence>
<reference evidence="15" key="2">
    <citation type="submission" date="2025-09" db="UniProtKB">
        <authorList>
            <consortium name="Ensembl"/>
        </authorList>
    </citation>
    <scope>IDENTIFICATION</scope>
</reference>
<keyword evidence="8" id="KW-0677">Repeat</keyword>
<evidence type="ECO:0000256" key="13">
    <source>
        <dbReference type="PROSITE-ProRule" id="PRU00302"/>
    </source>
</evidence>
<dbReference type="InterPro" id="IPR035976">
    <property type="entry name" value="Sushi/SCR/CCP_sf"/>
</dbReference>
<evidence type="ECO:0000256" key="1">
    <source>
        <dbReference type="ARBA" id="ARBA00003651"/>
    </source>
</evidence>
<keyword evidence="4" id="KW-0964">Secreted</keyword>
<dbReference type="STRING" id="43700.ENSMALP00000020080"/>
<dbReference type="PROSITE" id="PS50923">
    <property type="entry name" value="SUSHI"/>
    <property type="match status" value="3"/>
</dbReference>
<dbReference type="Pfam" id="PF00084">
    <property type="entry name" value="Sushi"/>
    <property type="match status" value="3"/>
</dbReference>
<dbReference type="InterPro" id="IPR000436">
    <property type="entry name" value="Sushi_SCR_CCP_dom"/>
</dbReference>
<evidence type="ECO:0000256" key="10">
    <source>
        <dbReference type="ARBA" id="ARBA00023180"/>
    </source>
</evidence>
<dbReference type="PANTHER" id="PTHR19325">
    <property type="entry name" value="COMPLEMENT COMPONENT-RELATED SUSHI DOMAIN-CONTAINING"/>
    <property type="match status" value="1"/>
</dbReference>
<dbReference type="CDD" id="cd00033">
    <property type="entry name" value="CCP"/>
    <property type="match status" value="3"/>
</dbReference>
<proteinExistence type="predicted"/>
<dbReference type="Proteomes" id="UP000261600">
    <property type="component" value="Unplaced"/>
</dbReference>
<evidence type="ECO:0000313" key="16">
    <source>
        <dbReference type="Proteomes" id="UP000261600"/>
    </source>
</evidence>
<dbReference type="AlphaFoldDB" id="A0A3Q3JTZ6"/>
<evidence type="ECO:0000256" key="9">
    <source>
        <dbReference type="ARBA" id="ARBA00023157"/>
    </source>
</evidence>
<dbReference type="InterPro" id="IPR050350">
    <property type="entry name" value="Compl-Cell_Adhes-Reg"/>
</dbReference>
<keyword evidence="9 13" id="KW-1015">Disulfide bond</keyword>
<reference evidence="15" key="1">
    <citation type="submission" date="2025-08" db="UniProtKB">
        <authorList>
            <consortium name="Ensembl"/>
        </authorList>
    </citation>
    <scope>IDENTIFICATION</scope>
</reference>
<dbReference type="PANTHER" id="PTHR19325:SF575">
    <property type="entry name" value="LOCOMOTION-RELATED PROTEIN HIKARU GENKI"/>
    <property type="match status" value="1"/>
</dbReference>
<dbReference type="Pfam" id="PF09014">
    <property type="entry name" value="Sushi_2"/>
    <property type="match status" value="1"/>
</dbReference>
<dbReference type="Gene3D" id="2.10.70.10">
    <property type="entry name" value="Complement Module, domain 1"/>
    <property type="match status" value="4"/>
</dbReference>
<sequence length="381" mass="41844">MLATSPVRYKGILRRLHNKMTSALAFLIICQVAFYTTVSSKRVCGRPPITDGIDASALKRVYEVGEEVTLSCDRGYLPSTATPGRIACTDTGEWTQSNLACSPKTCPISRPLQPLAMGKTEVPFKSVLNYTCDDGYIIQGANEARCLHDGTWSNPPPLCKAVNCPLPKPPTDGRVVHDKPFTGTVSYGQSWTYECNPPKAPTYERGSCMANRSTTEPPVCREVSCPIPAGIPNGFITFAVMRQHGYKEKVKYACNEHYVLEGEAQIQCQNTGNWSAQPVCRAPCTVGIKRGRIFYNAKKLWIEDLKPNRVIHGEPVVFYCLNKAESCGYPVASTCNDGALPIPECFEEPGRLEYNLRHTTLPSEIAMCAASPPATPTNHTE</sequence>
<feature type="disulfide bond" evidence="13">
    <location>
        <begin position="132"/>
        <end position="159"/>
    </location>
</feature>
<protein>
    <recommendedName>
        <fullName evidence="3">Beta-2-glycoprotein 1</fullName>
    </recommendedName>
    <alternativeName>
        <fullName evidence="11">Apolipoprotein H</fullName>
    </alternativeName>
    <alternativeName>
        <fullName evidence="12">Beta-2-glycoprotein I</fullName>
    </alternativeName>
</protein>
<keyword evidence="7" id="KW-0732">Signal</keyword>
<dbReference type="SUPFAM" id="SSF57535">
    <property type="entry name" value="Complement control module/SCR domain"/>
    <property type="match status" value="5"/>
</dbReference>
<dbReference type="GO" id="GO:0008201">
    <property type="term" value="F:heparin binding"/>
    <property type="evidence" value="ECO:0007669"/>
    <property type="project" value="UniProtKB-KW"/>
</dbReference>
<comment type="caution">
    <text evidence="13">Lacks conserved residue(s) required for the propagation of feature annotation.</text>
</comment>
<organism evidence="15 16">
    <name type="scientific">Monopterus albus</name>
    <name type="common">Swamp eel</name>
    <dbReference type="NCBI Taxonomy" id="43700"/>
    <lineage>
        <taxon>Eukaryota</taxon>
        <taxon>Metazoa</taxon>
        <taxon>Chordata</taxon>
        <taxon>Craniata</taxon>
        <taxon>Vertebrata</taxon>
        <taxon>Euteleostomi</taxon>
        <taxon>Actinopterygii</taxon>
        <taxon>Neopterygii</taxon>
        <taxon>Teleostei</taxon>
        <taxon>Neoteleostei</taxon>
        <taxon>Acanthomorphata</taxon>
        <taxon>Anabantaria</taxon>
        <taxon>Synbranchiformes</taxon>
        <taxon>Synbranchidae</taxon>
        <taxon>Monopterus</taxon>
    </lineage>
</organism>
<evidence type="ECO:0000256" key="12">
    <source>
        <dbReference type="ARBA" id="ARBA00033414"/>
    </source>
</evidence>
<keyword evidence="16" id="KW-1185">Reference proteome</keyword>
<dbReference type="OrthoDB" id="6103690at2759"/>
<dbReference type="GO" id="GO:0005576">
    <property type="term" value="C:extracellular region"/>
    <property type="evidence" value="ECO:0007669"/>
    <property type="project" value="UniProtKB-SubCell"/>
</dbReference>
<keyword evidence="5 13" id="KW-0768">Sushi</keyword>
<keyword evidence="6" id="KW-0358">Heparin-binding</keyword>
<evidence type="ECO:0000256" key="11">
    <source>
        <dbReference type="ARBA" id="ARBA00029855"/>
    </source>
</evidence>
<evidence type="ECO:0000256" key="6">
    <source>
        <dbReference type="ARBA" id="ARBA00022674"/>
    </source>
</evidence>
<dbReference type="Ensembl" id="ENSMALT00000020474.1">
    <property type="protein sequence ID" value="ENSMALP00000020080.1"/>
    <property type="gene ID" value="ENSMALG00000014038.1"/>
</dbReference>
<evidence type="ECO:0000256" key="7">
    <source>
        <dbReference type="ARBA" id="ARBA00022729"/>
    </source>
</evidence>
<comment type="subcellular location">
    <subcellularLocation>
        <location evidence="2">Secreted</location>
    </subcellularLocation>
</comment>
<comment type="function">
    <text evidence="1">Binds to various kinds of negatively charged substances such as heparin, phospholipids, and dextran sulfate. May prevent activation of the intrinsic blood coagulation cascade by binding to phospholipids on the surface of damaged cells.</text>
</comment>